<dbReference type="PROSITE" id="PS50213">
    <property type="entry name" value="FAS1"/>
    <property type="match status" value="1"/>
</dbReference>
<dbReference type="InterPro" id="IPR000782">
    <property type="entry name" value="FAS1_domain"/>
</dbReference>
<name>A0A0B0PUM1_GOSAR</name>
<accession>A0A0B0PUM1</accession>
<gene>
    <name evidence="5" type="ORF">F383_00332</name>
</gene>
<keyword evidence="3" id="KW-0812">Transmembrane</keyword>
<proteinExistence type="inferred from homology"/>
<dbReference type="PANTHER" id="PTHR37232">
    <property type="entry name" value="FASCICLIN DOMAIN PROTEIN"/>
    <property type="match status" value="1"/>
</dbReference>
<dbReference type="PANTHER" id="PTHR37232:SF2">
    <property type="entry name" value="FAS1 DOMAIN-CONTAINING PROTEIN"/>
    <property type="match status" value="1"/>
</dbReference>
<keyword evidence="2" id="KW-0654">Proteoglycan</keyword>
<reference evidence="6" key="1">
    <citation type="submission" date="2014-09" db="EMBL/GenBank/DDBJ databases">
        <authorList>
            <person name="Mudge J."/>
            <person name="Ramaraj T."/>
            <person name="Lindquist I.E."/>
            <person name="Bharti A.K."/>
            <person name="Sundararajan A."/>
            <person name="Cameron C.T."/>
            <person name="Woodward J.E."/>
            <person name="May G.D."/>
            <person name="Brubaker C."/>
            <person name="Broadhvest J."/>
            <person name="Wilkins T.A."/>
        </authorList>
    </citation>
    <scope>NUCLEOTIDE SEQUENCE</scope>
    <source>
        <strain evidence="6">cv. AKA8401</strain>
    </source>
</reference>
<dbReference type="EMBL" id="KN445336">
    <property type="protein sequence ID" value="KHG28537.1"/>
    <property type="molecule type" value="Genomic_DNA"/>
</dbReference>
<dbReference type="SMART" id="SM00554">
    <property type="entry name" value="FAS1"/>
    <property type="match status" value="1"/>
</dbReference>
<evidence type="ECO:0000313" key="5">
    <source>
        <dbReference type="EMBL" id="KHG28537.1"/>
    </source>
</evidence>
<keyword evidence="3" id="KW-0472">Membrane</keyword>
<comment type="similarity">
    <text evidence="1">Belongs to the fasciclin-like AGP family.</text>
</comment>
<organism evidence="5 6">
    <name type="scientific">Gossypium arboreum</name>
    <name type="common">Tree cotton</name>
    <name type="synonym">Gossypium nanking</name>
    <dbReference type="NCBI Taxonomy" id="29729"/>
    <lineage>
        <taxon>Eukaryota</taxon>
        <taxon>Viridiplantae</taxon>
        <taxon>Streptophyta</taxon>
        <taxon>Embryophyta</taxon>
        <taxon>Tracheophyta</taxon>
        <taxon>Spermatophyta</taxon>
        <taxon>Magnoliopsida</taxon>
        <taxon>eudicotyledons</taxon>
        <taxon>Gunneridae</taxon>
        <taxon>Pentapetalae</taxon>
        <taxon>rosids</taxon>
        <taxon>malvids</taxon>
        <taxon>Malvales</taxon>
        <taxon>Malvaceae</taxon>
        <taxon>Malvoideae</taxon>
        <taxon>Gossypium</taxon>
    </lineage>
</organism>
<sequence>MRRRFYCKNSVAFVFSVVFFCCILVLIISMLRVPDVDTGNGAMSIYDDTSLKSSGNDKSVGSFGNMMIDMLPEDLAFTVFVPSETAFERDLRLSANNSLVEEKINDTYVVISRVLGFSAIPRVLDTAMVPIGGEEVSYDSLSGFELFVSKDAGGVLVVNGVKSESVDMKRGKLVVHVMDGVIMDAEFEQSVEPDFDGDD</sequence>
<keyword evidence="2" id="KW-0325">Glycoprotein</keyword>
<dbReference type="SUPFAM" id="SSF82153">
    <property type="entry name" value="FAS1 domain"/>
    <property type="match status" value="1"/>
</dbReference>
<evidence type="ECO:0000256" key="1">
    <source>
        <dbReference type="ARBA" id="ARBA00007843"/>
    </source>
</evidence>
<feature type="domain" description="FAS1" evidence="4">
    <location>
        <begin position="47"/>
        <end position="182"/>
    </location>
</feature>
<dbReference type="Pfam" id="PF02469">
    <property type="entry name" value="Fasciclin"/>
    <property type="match status" value="1"/>
</dbReference>
<evidence type="ECO:0000313" key="6">
    <source>
        <dbReference type="Proteomes" id="UP000032142"/>
    </source>
</evidence>
<protein>
    <submittedName>
        <fullName evidence="5">Periostin</fullName>
    </submittedName>
</protein>
<dbReference type="InterPro" id="IPR036378">
    <property type="entry name" value="FAS1_dom_sf"/>
</dbReference>
<evidence type="ECO:0000256" key="3">
    <source>
        <dbReference type="SAM" id="Phobius"/>
    </source>
</evidence>
<evidence type="ECO:0000256" key="2">
    <source>
        <dbReference type="ARBA" id="ARBA00022974"/>
    </source>
</evidence>
<dbReference type="Gene3D" id="2.30.180.10">
    <property type="entry name" value="FAS1 domain"/>
    <property type="match status" value="1"/>
</dbReference>
<feature type="transmembrane region" description="Helical" evidence="3">
    <location>
        <begin position="12"/>
        <end position="31"/>
    </location>
</feature>
<keyword evidence="3" id="KW-1133">Transmembrane helix</keyword>
<evidence type="ECO:0000259" key="4">
    <source>
        <dbReference type="PROSITE" id="PS50213"/>
    </source>
</evidence>
<dbReference type="Proteomes" id="UP000032142">
    <property type="component" value="Unassembled WGS sequence"/>
</dbReference>
<dbReference type="AlphaFoldDB" id="A0A0B0PUM1"/>
<keyword evidence="6" id="KW-1185">Reference proteome</keyword>